<protein>
    <submittedName>
        <fullName evidence="1">Uncharacterized protein</fullName>
    </submittedName>
</protein>
<reference evidence="1 2" key="1">
    <citation type="submission" date="2016-10" db="EMBL/GenBank/DDBJ databases">
        <authorList>
            <person name="Varghese N."/>
            <person name="Submissions S."/>
        </authorList>
    </citation>
    <scope>NUCLEOTIDE SEQUENCE [LARGE SCALE GENOMIC DNA]</scope>
    <source>
        <strain evidence="1 2">DSM 25353</strain>
    </source>
</reference>
<comment type="caution">
    <text evidence="1">The sequence shown here is derived from an EMBL/GenBank/DDBJ whole genome shotgun (WGS) entry which is preliminary data.</text>
</comment>
<accession>A0A8X8LD87</accession>
<sequence length="61" mass="7060">MKTQTKHIAVTPRNAKSRYYGLDEIGIVGTQERKSPRVEAYYAKKIGDIFRAARKTFQRSK</sequence>
<dbReference type="RefSeq" id="WP_092722236.1">
    <property type="nucleotide sequence ID" value="NZ_FNNO01000002.1"/>
</dbReference>
<name>A0A8X8LD87_9BACT</name>
<dbReference type="EMBL" id="FNNO01000002">
    <property type="protein sequence ID" value="SDW37494.1"/>
    <property type="molecule type" value="Genomic_DNA"/>
</dbReference>
<proteinExistence type="predicted"/>
<organism evidence="1 2">
    <name type="scientific">Hydrobacter penzbergensis</name>
    <dbReference type="NCBI Taxonomy" id="1235997"/>
    <lineage>
        <taxon>Bacteria</taxon>
        <taxon>Pseudomonadati</taxon>
        <taxon>Bacteroidota</taxon>
        <taxon>Chitinophagia</taxon>
        <taxon>Chitinophagales</taxon>
        <taxon>Chitinophagaceae</taxon>
        <taxon>Hydrobacter</taxon>
    </lineage>
</organism>
<dbReference type="Proteomes" id="UP000198711">
    <property type="component" value="Unassembled WGS sequence"/>
</dbReference>
<keyword evidence="2" id="KW-1185">Reference proteome</keyword>
<evidence type="ECO:0000313" key="1">
    <source>
        <dbReference type="EMBL" id="SDW37494.1"/>
    </source>
</evidence>
<evidence type="ECO:0000313" key="2">
    <source>
        <dbReference type="Proteomes" id="UP000198711"/>
    </source>
</evidence>
<gene>
    <name evidence="1" type="ORF">SAMN05444410_102145</name>
</gene>
<dbReference type="AlphaFoldDB" id="A0A8X8LD87"/>